<sequence>MSAHPKMKSLQQITVAVIETSTHVGFSQQPLIHAHTRALKQLAALCQRNLINYSRCAGAQ</sequence>
<proteinExistence type="predicted"/>
<protein>
    <submittedName>
        <fullName evidence="1">Uncharacterized protein</fullName>
    </submittedName>
</protein>
<organism evidence="1 2">
    <name type="scientific">Solea senegalensis</name>
    <name type="common">Senegalese sole</name>
    <dbReference type="NCBI Taxonomy" id="28829"/>
    <lineage>
        <taxon>Eukaryota</taxon>
        <taxon>Metazoa</taxon>
        <taxon>Chordata</taxon>
        <taxon>Craniata</taxon>
        <taxon>Vertebrata</taxon>
        <taxon>Euteleostomi</taxon>
        <taxon>Actinopterygii</taxon>
        <taxon>Neopterygii</taxon>
        <taxon>Teleostei</taxon>
        <taxon>Neoteleostei</taxon>
        <taxon>Acanthomorphata</taxon>
        <taxon>Carangaria</taxon>
        <taxon>Pleuronectiformes</taxon>
        <taxon>Pleuronectoidei</taxon>
        <taxon>Soleidae</taxon>
        <taxon>Solea</taxon>
    </lineage>
</organism>
<reference evidence="1 2" key="1">
    <citation type="journal article" date="2021" name="Sci. Rep.">
        <title>Chromosome anchoring in Senegalese sole (Solea senegalensis) reveals sex-associated markers and genome rearrangements in flatfish.</title>
        <authorList>
            <person name="Guerrero-Cozar I."/>
            <person name="Gomez-Garrido J."/>
            <person name="Berbel C."/>
            <person name="Martinez-Blanch J.F."/>
            <person name="Alioto T."/>
            <person name="Claros M.G."/>
            <person name="Gagnaire P.A."/>
            <person name="Manchado M."/>
        </authorList>
    </citation>
    <scope>NUCLEOTIDE SEQUENCE [LARGE SCALE GENOMIC DNA]</scope>
    <source>
        <strain evidence="1">Sse05_10M</strain>
    </source>
</reference>
<evidence type="ECO:0000313" key="2">
    <source>
        <dbReference type="Proteomes" id="UP000693946"/>
    </source>
</evidence>
<accession>A0AAV6S6Z7</accession>
<dbReference type="AlphaFoldDB" id="A0AAV6S6Z7"/>
<comment type="caution">
    <text evidence="1">The sequence shown here is derived from an EMBL/GenBank/DDBJ whole genome shotgun (WGS) entry which is preliminary data.</text>
</comment>
<dbReference type="Proteomes" id="UP000693946">
    <property type="component" value="Linkage Group LG15"/>
</dbReference>
<evidence type="ECO:0000313" key="1">
    <source>
        <dbReference type="EMBL" id="KAG7512947.1"/>
    </source>
</evidence>
<name>A0AAV6S6Z7_SOLSE</name>
<dbReference type="EMBL" id="JAGKHQ010000007">
    <property type="protein sequence ID" value="KAG7512947.1"/>
    <property type="molecule type" value="Genomic_DNA"/>
</dbReference>
<keyword evidence="2" id="KW-1185">Reference proteome</keyword>
<gene>
    <name evidence="1" type="ORF">JOB18_043856</name>
</gene>